<organism evidence="2 3">
    <name type="scientific">Vigna mungo</name>
    <name type="common">Black gram</name>
    <name type="synonym">Phaseolus mungo</name>
    <dbReference type="NCBI Taxonomy" id="3915"/>
    <lineage>
        <taxon>Eukaryota</taxon>
        <taxon>Viridiplantae</taxon>
        <taxon>Streptophyta</taxon>
        <taxon>Embryophyta</taxon>
        <taxon>Tracheophyta</taxon>
        <taxon>Spermatophyta</taxon>
        <taxon>Magnoliopsida</taxon>
        <taxon>eudicotyledons</taxon>
        <taxon>Gunneridae</taxon>
        <taxon>Pentapetalae</taxon>
        <taxon>rosids</taxon>
        <taxon>fabids</taxon>
        <taxon>Fabales</taxon>
        <taxon>Fabaceae</taxon>
        <taxon>Papilionoideae</taxon>
        <taxon>50 kb inversion clade</taxon>
        <taxon>NPAAA clade</taxon>
        <taxon>indigoferoid/millettioid clade</taxon>
        <taxon>Phaseoleae</taxon>
        <taxon>Vigna</taxon>
    </lineage>
</organism>
<feature type="region of interest" description="Disordered" evidence="1">
    <location>
        <begin position="110"/>
        <end position="133"/>
    </location>
</feature>
<keyword evidence="3" id="KW-1185">Reference proteome</keyword>
<name>A0AAQ3S7N4_VIGMU</name>
<dbReference type="AlphaFoldDB" id="A0AAQ3S7N4"/>
<evidence type="ECO:0000313" key="3">
    <source>
        <dbReference type="Proteomes" id="UP001374535"/>
    </source>
</evidence>
<proteinExistence type="predicted"/>
<dbReference type="EMBL" id="CP144699">
    <property type="protein sequence ID" value="WVZ20507.1"/>
    <property type="molecule type" value="Genomic_DNA"/>
</dbReference>
<sequence>MESGGACRKILPLPLPDSSYHEDLIVVFGEKSSRVSSCAEETTGQWCVSLKSLFLLSTLFELADEGAAAMASSQCSERGRSLGGGGRGSFPPSIQPAMVDAGSVLAEPMSGLRRQQRGRVTALSGDDNVNDEL</sequence>
<evidence type="ECO:0000256" key="1">
    <source>
        <dbReference type="SAM" id="MobiDB-lite"/>
    </source>
</evidence>
<dbReference type="Proteomes" id="UP001374535">
    <property type="component" value="Chromosome 2"/>
</dbReference>
<protein>
    <submittedName>
        <fullName evidence="2">Uncharacterized protein</fullName>
    </submittedName>
</protein>
<evidence type="ECO:0000313" key="2">
    <source>
        <dbReference type="EMBL" id="WVZ20507.1"/>
    </source>
</evidence>
<reference evidence="2 3" key="1">
    <citation type="journal article" date="2023" name="Life. Sci Alliance">
        <title>Evolutionary insights into 3D genome organization and epigenetic landscape of Vigna mungo.</title>
        <authorList>
            <person name="Junaid A."/>
            <person name="Singh B."/>
            <person name="Bhatia S."/>
        </authorList>
    </citation>
    <scope>NUCLEOTIDE SEQUENCE [LARGE SCALE GENOMIC DNA]</scope>
    <source>
        <strain evidence="2">Urdbean</strain>
    </source>
</reference>
<gene>
    <name evidence="2" type="ORF">V8G54_007829</name>
</gene>
<accession>A0AAQ3S7N4</accession>